<feature type="chain" id="PRO_5044822506" description="Transmembrane protein" evidence="1">
    <location>
        <begin position="31"/>
        <end position="82"/>
    </location>
</feature>
<keyword evidence="3" id="KW-1185">Reference proteome</keyword>
<evidence type="ECO:0000313" key="2">
    <source>
        <dbReference type="EMBL" id="KAL3513107.1"/>
    </source>
</evidence>
<evidence type="ECO:0008006" key="4">
    <source>
        <dbReference type="Google" id="ProtNLM"/>
    </source>
</evidence>
<evidence type="ECO:0000313" key="3">
    <source>
        <dbReference type="Proteomes" id="UP001630127"/>
    </source>
</evidence>
<dbReference type="PANTHER" id="PTHR36328:SF1">
    <property type="entry name" value="TRANSMEMBRANE PROTEIN"/>
    <property type="match status" value="1"/>
</dbReference>
<dbReference type="EMBL" id="JBJUIK010000011">
    <property type="protein sequence ID" value="KAL3513107.1"/>
    <property type="molecule type" value="Genomic_DNA"/>
</dbReference>
<comment type="caution">
    <text evidence="2">The sequence shown here is derived from an EMBL/GenBank/DDBJ whole genome shotgun (WGS) entry which is preliminary data.</text>
</comment>
<dbReference type="Proteomes" id="UP001630127">
    <property type="component" value="Unassembled WGS sequence"/>
</dbReference>
<evidence type="ECO:0000256" key="1">
    <source>
        <dbReference type="SAM" id="SignalP"/>
    </source>
</evidence>
<organism evidence="2 3">
    <name type="scientific">Cinchona calisaya</name>
    <dbReference type="NCBI Taxonomy" id="153742"/>
    <lineage>
        <taxon>Eukaryota</taxon>
        <taxon>Viridiplantae</taxon>
        <taxon>Streptophyta</taxon>
        <taxon>Embryophyta</taxon>
        <taxon>Tracheophyta</taxon>
        <taxon>Spermatophyta</taxon>
        <taxon>Magnoliopsida</taxon>
        <taxon>eudicotyledons</taxon>
        <taxon>Gunneridae</taxon>
        <taxon>Pentapetalae</taxon>
        <taxon>asterids</taxon>
        <taxon>lamiids</taxon>
        <taxon>Gentianales</taxon>
        <taxon>Rubiaceae</taxon>
        <taxon>Cinchonoideae</taxon>
        <taxon>Cinchoneae</taxon>
        <taxon>Cinchona</taxon>
    </lineage>
</organism>
<reference evidence="2 3" key="1">
    <citation type="submission" date="2024-11" db="EMBL/GenBank/DDBJ databases">
        <title>A near-complete genome assembly of Cinchona calisaya.</title>
        <authorList>
            <person name="Lian D.C."/>
            <person name="Zhao X.W."/>
            <person name="Wei L."/>
        </authorList>
    </citation>
    <scope>NUCLEOTIDE SEQUENCE [LARGE SCALE GENOMIC DNA]</scope>
    <source>
        <tissue evidence="2">Nenye</tissue>
    </source>
</reference>
<feature type="signal peptide" evidence="1">
    <location>
        <begin position="1"/>
        <end position="30"/>
    </location>
</feature>
<accession>A0ABD2Z4S5</accession>
<dbReference type="AlphaFoldDB" id="A0ABD2Z4S5"/>
<protein>
    <recommendedName>
        <fullName evidence="4">Transmembrane protein</fullName>
    </recommendedName>
</protein>
<proteinExistence type="predicted"/>
<gene>
    <name evidence="2" type="ORF">ACH5RR_025824</name>
</gene>
<sequence>MALTSLKSIVATLFLFAILLSPMLMLPSEAGRPNRELNVRAPIIFCPACVCCAPPPSPNTCCPCRCSTPGGPISAEVENQSP</sequence>
<name>A0ABD2Z4S5_9GENT</name>
<keyword evidence="1" id="KW-0732">Signal</keyword>
<dbReference type="PANTHER" id="PTHR36328">
    <property type="entry name" value="TRANSMEMBRANE PROTEIN"/>
    <property type="match status" value="1"/>
</dbReference>